<keyword evidence="3" id="KW-1185">Reference proteome</keyword>
<feature type="compositionally biased region" description="Basic and acidic residues" evidence="1">
    <location>
        <begin position="1"/>
        <end position="12"/>
    </location>
</feature>
<evidence type="ECO:0000313" key="3">
    <source>
        <dbReference type="Proteomes" id="UP000270094"/>
    </source>
</evidence>
<dbReference type="Proteomes" id="UP000270094">
    <property type="component" value="Unassembled WGS sequence"/>
</dbReference>
<sequence>MSSEEVMREEKSSPNLSASETRKSEFPNSISDHFSRAKVSESWKGDLHCIGGEREGYDGVMQGALDYLYVAHRGRPNEGVQPAFQRKPVPQVSAEEEESKERGDIEGLRNYRQYAYCAYYKHFNWIIERAGFCRKFGCVNHIKAVTPRKIVEVFRKYRLPPNPSFGDYIKV</sequence>
<feature type="region of interest" description="Disordered" evidence="1">
    <location>
        <begin position="1"/>
        <end position="31"/>
    </location>
</feature>
<reference evidence="2 3" key="1">
    <citation type="submission" date="2018-11" db="EMBL/GenBank/DDBJ databases">
        <authorList>
            <consortium name="Pathogen Informatics"/>
        </authorList>
    </citation>
    <scope>NUCLEOTIDE SEQUENCE [LARGE SCALE GENOMIC DNA]</scope>
</reference>
<organism evidence="2 3">
    <name type="scientific">Strongylus vulgaris</name>
    <name type="common">Blood worm</name>
    <dbReference type="NCBI Taxonomy" id="40348"/>
    <lineage>
        <taxon>Eukaryota</taxon>
        <taxon>Metazoa</taxon>
        <taxon>Ecdysozoa</taxon>
        <taxon>Nematoda</taxon>
        <taxon>Chromadorea</taxon>
        <taxon>Rhabditida</taxon>
        <taxon>Rhabditina</taxon>
        <taxon>Rhabditomorpha</taxon>
        <taxon>Strongyloidea</taxon>
        <taxon>Strongylidae</taxon>
        <taxon>Strongylus</taxon>
    </lineage>
</organism>
<evidence type="ECO:0000313" key="2">
    <source>
        <dbReference type="EMBL" id="VDM79691.1"/>
    </source>
</evidence>
<evidence type="ECO:0000256" key="1">
    <source>
        <dbReference type="SAM" id="MobiDB-lite"/>
    </source>
</evidence>
<name>A0A3P7J3C5_STRVU</name>
<dbReference type="EMBL" id="UYYB01106002">
    <property type="protein sequence ID" value="VDM79691.1"/>
    <property type="molecule type" value="Genomic_DNA"/>
</dbReference>
<dbReference type="AlphaFoldDB" id="A0A3P7J3C5"/>
<accession>A0A3P7J3C5</accession>
<protein>
    <submittedName>
        <fullName evidence="2">Uncharacterized protein</fullName>
    </submittedName>
</protein>
<proteinExistence type="predicted"/>
<gene>
    <name evidence="2" type="ORF">SVUK_LOCUS14689</name>
</gene>
<feature type="region of interest" description="Disordered" evidence="1">
    <location>
        <begin position="78"/>
        <end position="100"/>
    </location>
</feature>